<dbReference type="Proteomes" id="UP001163846">
    <property type="component" value="Unassembled WGS sequence"/>
</dbReference>
<feature type="transmembrane region" description="Helical" evidence="1">
    <location>
        <begin position="6"/>
        <end position="27"/>
    </location>
</feature>
<name>A0AA38U9P0_9AGAR</name>
<comment type="caution">
    <text evidence="2">The sequence shown here is derived from an EMBL/GenBank/DDBJ whole genome shotgun (WGS) entry which is preliminary data.</text>
</comment>
<dbReference type="EMBL" id="MU806482">
    <property type="protein sequence ID" value="KAJ3834811.1"/>
    <property type="molecule type" value="Genomic_DNA"/>
</dbReference>
<keyword evidence="1" id="KW-0812">Transmembrane</keyword>
<organism evidence="2 3">
    <name type="scientific">Lentinula raphanica</name>
    <dbReference type="NCBI Taxonomy" id="153919"/>
    <lineage>
        <taxon>Eukaryota</taxon>
        <taxon>Fungi</taxon>
        <taxon>Dikarya</taxon>
        <taxon>Basidiomycota</taxon>
        <taxon>Agaricomycotina</taxon>
        <taxon>Agaricomycetes</taxon>
        <taxon>Agaricomycetidae</taxon>
        <taxon>Agaricales</taxon>
        <taxon>Marasmiineae</taxon>
        <taxon>Omphalotaceae</taxon>
        <taxon>Lentinula</taxon>
    </lineage>
</organism>
<gene>
    <name evidence="2" type="ORF">F5878DRAFT_629617</name>
</gene>
<keyword evidence="1" id="KW-0472">Membrane</keyword>
<proteinExistence type="predicted"/>
<keyword evidence="3" id="KW-1185">Reference proteome</keyword>
<accession>A0AA38U9P0</accession>
<evidence type="ECO:0000256" key="1">
    <source>
        <dbReference type="SAM" id="Phobius"/>
    </source>
</evidence>
<sequence length="71" mass="8091">MVCLPVSFRCVSAEILFMYFLSSVWVFSLCHHGFARSLQGASPCAYATENLQICTLHARLNKWSKTMLNLF</sequence>
<dbReference type="AlphaFoldDB" id="A0AA38U9P0"/>
<evidence type="ECO:0000313" key="2">
    <source>
        <dbReference type="EMBL" id="KAJ3834811.1"/>
    </source>
</evidence>
<keyword evidence="1" id="KW-1133">Transmembrane helix</keyword>
<reference evidence="2" key="1">
    <citation type="submission" date="2022-08" db="EMBL/GenBank/DDBJ databases">
        <authorList>
            <consortium name="DOE Joint Genome Institute"/>
            <person name="Min B."/>
            <person name="Riley R."/>
            <person name="Sierra-Patev S."/>
            <person name="Naranjo-Ortiz M."/>
            <person name="Looney B."/>
            <person name="Konkel Z."/>
            <person name="Slot J.C."/>
            <person name="Sakamoto Y."/>
            <person name="Steenwyk J.L."/>
            <person name="Rokas A."/>
            <person name="Carro J."/>
            <person name="Camarero S."/>
            <person name="Ferreira P."/>
            <person name="Molpeceres G."/>
            <person name="Ruiz-Duenas F.J."/>
            <person name="Serrano A."/>
            <person name="Henrissat B."/>
            <person name="Drula E."/>
            <person name="Hughes K.W."/>
            <person name="Mata J.L."/>
            <person name="Ishikawa N.K."/>
            <person name="Vargas-Isla R."/>
            <person name="Ushijima S."/>
            <person name="Smith C.A."/>
            <person name="Ahrendt S."/>
            <person name="Andreopoulos W."/>
            <person name="He G."/>
            <person name="Labutti K."/>
            <person name="Lipzen A."/>
            <person name="Ng V."/>
            <person name="Sandor L."/>
            <person name="Barry K."/>
            <person name="Martinez A.T."/>
            <person name="Xiao Y."/>
            <person name="Gibbons J.G."/>
            <person name="Terashima K."/>
            <person name="Hibbett D.S."/>
            <person name="Grigoriev I.V."/>
        </authorList>
    </citation>
    <scope>NUCLEOTIDE SEQUENCE</scope>
    <source>
        <strain evidence="2">TFB9207</strain>
    </source>
</reference>
<evidence type="ECO:0000313" key="3">
    <source>
        <dbReference type="Proteomes" id="UP001163846"/>
    </source>
</evidence>
<protein>
    <submittedName>
        <fullName evidence="2">Uncharacterized protein</fullName>
    </submittedName>
</protein>